<gene>
    <name evidence="2" type="ORF">FPZ52_16380</name>
</gene>
<keyword evidence="2" id="KW-0614">Plasmid</keyword>
<keyword evidence="2" id="KW-0540">Nuclease</keyword>
<dbReference type="InterPro" id="IPR036691">
    <property type="entry name" value="Endo/exonu/phosph_ase_sf"/>
</dbReference>
<proteinExistence type="predicted"/>
<keyword evidence="2" id="KW-0378">Hydrolase</keyword>
<evidence type="ECO:0000259" key="1">
    <source>
        <dbReference type="Pfam" id="PF03372"/>
    </source>
</evidence>
<keyword evidence="3" id="KW-1185">Reference proteome</keyword>
<sequence length="339" mass="37277">MFVAIGFVMVLFWGMAAPAQVIRVAQYNVELDRDGPGLLLRDILRDEDSKISAAQDVITRADPDVILLNRFDYDADLLALSAFADALAEYDLRYPHRFALPPNSGLATGLDLDGNERTGEPRDAQGYGRFHGQSGMAILSKWPIGTATDFSDFMWKNLPNARRPTRPDGTPFPSGDAQDIQRLSSVGHWLVPILINGTPLTLLAFHATPPVFDGPEDLNGLRNRDEIRFWPLLLDASLPYTPPAPPFVLLGTLNVDPDQGEGYRDTVRDLLAHPELQDPLALLGPTVDWTDLGLGLMRVDYILPSGNLRVTETGTVVAESTDASRHKLIWVDMAISVGE</sequence>
<dbReference type="SUPFAM" id="SSF56219">
    <property type="entry name" value="DNase I-like"/>
    <property type="match status" value="1"/>
</dbReference>
<dbReference type="GO" id="GO:0004519">
    <property type="term" value="F:endonuclease activity"/>
    <property type="evidence" value="ECO:0007669"/>
    <property type="project" value="UniProtKB-KW"/>
</dbReference>
<keyword evidence="2" id="KW-0269">Exonuclease</keyword>
<dbReference type="KEGG" id="lit:FPZ52_16380"/>
<feature type="domain" description="Endonuclease/exonuclease/phosphatase" evidence="1">
    <location>
        <begin position="26"/>
        <end position="320"/>
    </location>
</feature>
<evidence type="ECO:0000313" key="2">
    <source>
        <dbReference type="EMBL" id="QDY71302.1"/>
    </source>
</evidence>
<geneLocation type="plasmid" evidence="2 3">
    <name>unnamed3</name>
</geneLocation>
<evidence type="ECO:0000313" key="3">
    <source>
        <dbReference type="Proteomes" id="UP000318483"/>
    </source>
</evidence>
<dbReference type="Gene3D" id="3.60.10.10">
    <property type="entry name" value="Endonuclease/exonuclease/phosphatase"/>
    <property type="match status" value="1"/>
</dbReference>
<dbReference type="AlphaFoldDB" id="A0A5B8IYV1"/>
<keyword evidence="2" id="KW-0255">Endonuclease</keyword>
<dbReference type="OrthoDB" id="292013at2"/>
<dbReference type="EMBL" id="CP042264">
    <property type="protein sequence ID" value="QDY71302.1"/>
    <property type="molecule type" value="Genomic_DNA"/>
</dbReference>
<dbReference type="Proteomes" id="UP000318483">
    <property type="component" value="Plasmid unnamed3"/>
</dbReference>
<protein>
    <submittedName>
        <fullName evidence="2">Endonuclease/exonuclease/phosphatase family protein</fullName>
    </submittedName>
</protein>
<dbReference type="GO" id="GO:0004527">
    <property type="term" value="F:exonuclease activity"/>
    <property type="evidence" value="ECO:0007669"/>
    <property type="project" value="UniProtKB-KW"/>
</dbReference>
<organism evidence="2 3">
    <name type="scientific">Qingshengfaniella alkalisoli</name>
    <dbReference type="NCBI Taxonomy" id="2599296"/>
    <lineage>
        <taxon>Bacteria</taxon>
        <taxon>Pseudomonadati</taxon>
        <taxon>Pseudomonadota</taxon>
        <taxon>Alphaproteobacteria</taxon>
        <taxon>Rhodobacterales</taxon>
        <taxon>Paracoccaceae</taxon>
        <taxon>Qingshengfaniella</taxon>
    </lineage>
</organism>
<dbReference type="InterPro" id="IPR005135">
    <property type="entry name" value="Endo/exonuclease/phosphatase"/>
</dbReference>
<accession>A0A5B8IYV1</accession>
<name>A0A5B8IYV1_9RHOB</name>
<reference evidence="2 3" key="1">
    <citation type="submission" date="2019-07" db="EMBL/GenBank/DDBJ databases">
        <title>Litoreibacter alkalisoli sp. nov., isolated from saline-alkaline soil.</title>
        <authorList>
            <person name="Wang S."/>
            <person name="Xu L."/>
            <person name="Xing Y.-T."/>
            <person name="Sun J.-Q."/>
        </authorList>
    </citation>
    <scope>NUCLEOTIDE SEQUENCE [LARGE SCALE GENOMIC DNA]</scope>
    <source>
        <strain evidence="2 3">LN3S51</strain>
        <plasmid evidence="2 3">unnamed3</plasmid>
    </source>
</reference>
<dbReference type="Pfam" id="PF03372">
    <property type="entry name" value="Exo_endo_phos"/>
    <property type="match status" value="1"/>
</dbReference>